<dbReference type="Gene3D" id="2.40.128.620">
    <property type="match status" value="1"/>
</dbReference>
<feature type="disulfide bond" evidence="3">
    <location>
        <begin position="427"/>
        <end position="442"/>
    </location>
</feature>
<proteinExistence type="predicted"/>
<keyword evidence="5" id="KW-0732">Signal</keyword>
<dbReference type="PANTHER" id="PTHR24251">
    <property type="entry name" value="OVOCHYMASE-RELATED"/>
    <property type="match status" value="1"/>
</dbReference>
<keyword evidence="2 3" id="KW-1015">Disulfide bond</keyword>
<reference evidence="6 7" key="1">
    <citation type="submission" date="2021-06" db="EMBL/GenBank/DDBJ databases">
        <title>Caerostris extrusa draft genome.</title>
        <authorList>
            <person name="Kono N."/>
            <person name="Arakawa K."/>
        </authorList>
    </citation>
    <scope>NUCLEOTIDE SEQUENCE [LARGE SCALE GENOMIC DNA]</scope>
</reference>
<dbReference type="AlphaFoldDB" id="A0AAV4NJ86"/>
<dbReference type="InterPro" id="IPR035914">
    <property type="entry name" value="Sperma_CUB_dom_sf"/>
</dbReference>
<dbReference type="InterPro" id="IPR002172">
    <property type="entry name" value="LDrepeatLR_classA_rpt"/>
</dbReference>
<dbReference type="SMART" id="SM00192">
    <property type="entry name" value="LDLa"/>
    <property type="match status" value="1"/>
</dbReference>
<organism evidence="6 7">
    <name type="scientific">Caerostris extrusa</name>
    <name type="common">Bark spider</name>
    <name type="synonym">Caerostris bankana</name>
    <dbReference type="NCBI Taxonomy" id="172846"/>
    <lineage>
        <taxon>Eukaryota</taxon>
        <taxon>Metazoa</taxon>
        <taxon>Ecdysozoa</taxon>
        <taxon>Arthropoda</taxon>
        <taxon>Chelicerata</taxon>
        <taxon>Arachnida</taxon>
        <taxon>Araneae</taxon>
        <taxon>Araneomorphae</taxon>
        <taxon>Entelegynae</taxon>
        <taxon>Araneoidea</taxon>
        <taxon>Araneidae</taxon>
        <taxon>Caerostris</taxon>
    </lineage>
</organism>
<evidence type="ECO:0000313" key="7">
    <source>
        <dbReference type="Proteomes" id="UP001054945"/>
    </source>
</evidence>
<evidence type="ECO:0000256" key="1">
    <source>
        <dbReference type="ARBA" id="ARBA00022737"/>
    </source>
</evidence>
<evidence type="ECO:0000256" key="4">
    <source>
        <dbReference type="SAM" id="Phobius"/>
    </source>
</evidence>
<keyword evidence="1" id="KW-0677">Repeat</keyword>
<keyword evidence="4" id="KW-1133">Transmembrane helix</keyword>
<accession>A0AAV4NJ86</accession>
<keyword evidence="4" id="KW-0812">Transmembrane</keyword>
<dbReference type="SUPFAM" id="SSF57424">
    <property type="entry name" value="LDL receptor-like module"/>
    <property type="match status" value="1"/>
</dbReference>
<dbReference type="EMBL" id="BPLR01003436">
    <property type="protein sequence ID" value="GIX84548.1"/>
    <property type="molecule type" value="Genomic_DNA"/>
</dbReference>
<feature type="signal peptide" evidence="5">
    <location>
        <begin position="1"/>
        <end position="24"/>
    </location>
</feature>
<gene>
    <name evidence="6" type="primary">AVEN_263304_1</name>
    <name evidence="6" type="ORF">CEXT_689991</name>
</gene>
<evidence type="ECO:0000256" key="3">
    <source>
        <dbReference type="PROSITE-ProRule" id="PRU00124"/>
    </source>
</evidence>
<name>A0AAV4NJ86_CAEEX</name>
<dbReference type="SUPFAM" id="SSF49854">
    <property type="entry name" value="Spermadhesin, CUB domain"/>
    <property type="match status" value="1"/>
</dbReference>
<protein>
    <recommendedName>
        <fullName evidence="8">CUB domain-containing protein</fullName>
    </recommendedName>
</protein>
<evidence type="ECO:0000256" key="2">
    <source>
        <dbReference type="ARBA" id="ARBA00023157"/>
    </source>
</evidence>
<dbReference type="Proteomes" id="UP001054945">
    <property type="component" value="Unassembled WGS sequence"/>
</dbReference>
<comment type="caution">
    <text evidence="6">The sequence shown here is derived from an EMBL/GenBank/DDBJ whole genome shotgun (WGS) entry which is preliminary data.</text>
</comment>
<keyword evidence="4" id="KW-0472">Membrane</keyword>
<feature type="chain" id="PRO_5043427864" description="CUB domain-containing protein" evidence="5">
    <location>
        <begin position="25"/>
        <end position="733"/>
    </location>
</feature>
<evidence type="ECO:0008006" key="8">
    <source>
        <dbReference type="Google" id="ProtNLM"/>
    </source>
</evidence>
<dbReference type="InterPro" id="IPR036055">
    <property type="entry name" value="LDL_receptor-like_sf"/>
</dbReference>
<sequence>MICMVVRDEAILCIFLFLFVVVSCSFVGESSRTIQEFCSTNRYIYNLEPEESYQLKLTSNSSSGQINKWYQKSKRRCRKEFKTNNGASHFSIVISNMSIASCSENCHCNYFEIAEADQEKKYCGVLEHNLYFETKNGYLSIEFHHTLSMQFDVTLTFSVRRNTYIITGAPKANFGSGHFLETPYFPELYQFDYIAEYVLRSDHKDGHVMLMFLDFQIAPGSSIEVVGHNGTHPARYFGDIFRPPVFVSQENQLNLRFQANSQVKSGFRAVCFFIRDADLEISKPYTNCGGNQEQFGGLLTIGVNANYDYYDCVWHIPSNPAIKQNSRFLSISNITFKNLGPNSSLEFREGLNSKSKLVKSIDCNDSNCTQIPTEITVQASAGLYIRFNGHLNLDSVFEMIFGTYHNGNCSEEEILCNEKCFLSALRCDGIKHCSNGIDEQECSVDSTILETTQHPTTKILLMNSNNFNITALVMLATGVCGLVIFILLILIAMYKYLTPPFTEEYEQQVSSEMTGPLPNVCSRISRCFDQPPSYDDFIQSSDCYPPLIYTRAAKRNSEPFCNMRTSSFFVNNTFRPRNPSTCDNQNFNLDNNNSSEESVFFPQPSCSFGRNNVEWTFDKSLQKNQISNSLKRAISFDSNLNKKSNLESCHVHVSITHSLKPQTCMPKHHSLPTNFKINELKSNEIDITFQTFVPGMLCHKKRKFSSCLICQDSLNARSEIMTNIKARCFSDPS</sequence>
<evidence type="ECO:0000313" key="6">
    <source>
        <dbReference type="EMBL" id="GIX84548.1"/>
    </source>
</evidence>
<keyword evidence="7" id="KW-1185">Reference proteome</keyword>
<dbReference type="PROSITE" id="PS51257">
    <property type="entry name" value="PROKAR_LIPOPROTEIN"/>
    <property type="match status" value="1"/>
</dbReference>
<comment type="caution">
    <text evidence="3">Lacks conserved residue(s) required for the propagation of feature annotation.</text>
</comment>
<dbReference type="PROSITE" id="PS50068">
    <property type="entry name" value="LDLRA_2"/>
    <property type="match status" value="1"/>
</dbReference>
<feature type="transmembrane region" description="Helical" evidence="4">
    <location>
        <begin position="469"/>
        <end position="494"/>
    </location>
</feature>
<evidence type="ECO:0000256" key="5">
    <source>
        <dbReference type="SAM" id="SignalP"/>
    </source>
</evidence>